<evidence type="ECO:0000256" key="2">
    <source>
        <dbReference type="ARBA" id="ARBA00022553"/>
    </source>
</evidence>
<keyword evidence="6 7" id="KW-0143">Chaperone</keyword>
<protein>
    <recommendedName>
        <fullName evidence="7">Chaperone protein DnaK</fullName>
    </recommendedName>
    <alternativeName>
        <fullName evidence="7">HSP70</fullName>
    </alternativeName>
    <alternativeName>
        <fullName evidence="7">Heat shock 70 kDa protein</fullName>
    </alternativeName>
    <alternativeName>
        <fullName evidence="7">Heat shock protein 70</fullName>
    </alternativeName>
</protein>
<evidence type="ECO:0000256" key="4">
    <source>
        <dbReference type="ARBA" id="ARBA00022840"/>
    </source>
</evidence>
<dbReference type="InterPro" id="IPR012725">
    <property type="entry name" value="Chaperone_DnaK"/>
</dbReference>
<dbReference type="PROSITE" id="PS01036">
    <property type="entry name" value="HSP70_3"/>
    <property type="match status" value="1"/>
</dbReference>
<accession>A0ABU0LY14</accession>
<feature type="modified residue" description="Phosphothreonine; by autocatalysis" evidence="7">
    <location>
        <position position="175"/>
    </location>
</feature>
<comment type="similarity">
    <text evidence="1 7 8">Belongs to the heat shock protein 70 family.</text>
</comment>
<name>A0ABU0LY14_9BACT</name>
<keyword evidence="3 7" id="KW-0547">Nucleotide-binding</keyword>
<keyword evidence="2 7" id="KW-0597">Phosphoprotein</keyword>
<dbReference type="NCBIfam" id="TIGR02350">
    <property type="entry name" value="prok_dnaK"/>
    <property type="match status" value="1"/>
</dbReference>
<dbReference type="PROSITE" id="PS00297">
    <property type="entry name" value="HSP70_1"/>
    <property type="match status" value="1"/>
</dbReference>
<evidence type="ECO:0000256" key="6">
    <source>
        <dbReference type="ARBA" id="ARBA00023186"/>
    </source>
</evidence>
<evidence type="ECO:0000313" key="11">
    <source>
        <dbReference type="Proteomes" id="UP001240643"/>
    </source>
</evidence>
<dbReference type="Gene3D" id="3.90.640.10">
    <property type="entry name" value="Actin, Chain A, domain 4"/>
    <property type="match status" value="1"/>
</dbReference>
<comment type="function">
    <text evidence="7">Acts as a chaperone.</text>
</comment>
<evidence type="ECO:0000256" key="7">
    <source>
        <dbReference type="HAMAP-Rule" id="MF_00332"/>
    </source>
</evidence>
<evidence type="ECO:0000256" key="9">
    <source>
        <dbReference type="SAM" id="MobiDB-lite"/>
    </source>
</evidence>
<dbReference type="CDD" id="cd10234">
    <property type="entry name" value="ASKHA_NBD_HSP70_DnaK-like"/>
    <property type="match status" value="1"/>
</dbReference>
<comment type="induction">
    <text evidence="7">By stress conditions e.g. heat shock.</text>
</comment>
<feature type="region of interest" description="Disordered" evidence="9">
    <location>
        <begin position="572"/>
        <end position="617"/>
    </location>
</feature>
<dbReference type="SUPFAM" id="SSF100920">
    <property type="entry name" value="Heat shock protein 70kD (HSP70), peptide-binding domain"/>
    <property type="match status" value="1"/>
</dbReference>
<sequence length="617" mass="67660">MNRNLIIGIDLGTTNSCVAVMEGDKPIVLENPEGKRTTPSVVAFKGKEVIVGDAAKRQMITNKDTIHSIKRLMGTDKKVTIDGKQYTAEEISAKVLSYIKTYAEKKLGHTVTKAVITVPAYFNDAQRNATKNAGKIAGLEVERIINEPTAAALAYGLEKANQEQKILVYDLGGGTFDVSILDMAQGTFEVLSTSGDNNLGGDDWDQKIIDWLLTEIRNEHNIDLSKDKMVLQRLKDGAEKAKIDLSSLNSVQILLPFLSMVNGQPLNVEKTLTKTHFENLTKDLLDRTIKPLEDAITEAKINKSELDQILLVGGSTRMPAVQALVEKITGKKPNLSINPDEVVALGAAVQAGVLSGSVKDILLLDVTPLTLGIETQGGVATPLIKRNTTIPVSKSQIFSTAVDNQPAVDVHVVQGERPMANQNKSLGNFNLSGIDPAPRGMPQIEITFSIDANGILNVTAKDKKTGKEQSITITDSSGLKEDDINRMIKEAEEHAEEDRKIKEKAEIKNEAETWISILEKQLESEDAQKLSEEQKAEAKKQVDEMKELLKAEKYDELKTKMDVLKKASEAMAQQFNQARTPEDIPESEPDISQAEVVEEVTEEVKEEKSKSNGKSKK</sequence>
<dbReference type="HAMAP" id="MF_00332">
    <property type="entry name" value="DnaK"/>
    <property type="match status" value="1"/>
</dbReference>
<dbReference type="PANTHER" id="PTHR19375">
    <property type="entry name" value="HEAT SHOCK PROTEIN 70KDA"/>
    <property type="match status" value="1"/>
</dbReference>
<keyword evidence="11" id="KW-1185">Reference proteome</keyword>
<dbReference type="PRINTS" id="PR00301">
    <property type="entry name" value="HEATSHOCK70"/>
</dbReference>
<reference evidence="10" key="1">
    <citation type="submission" date="2023-07" db="EMBL/GenBank/DDBJ databases">
        <title>Genomic Encyclopedia of Type Strains, Phase IV (KMG-IV): sequencing the most valuable type-strain genomes for metagenomic binning, comparative biology and taxonomic classification.</title>
        <authorList>
            <person name="Goeker M."/>
        </authorList>
    </citation>
    <scope>NUCLEOTIDE SEQUENCE [LARGE SCALE GENOMIC DNA]</scope>
    <source>
        <strain evidence="10">DSM 21204</strain>
    </source>
</reference>
<organism evidence="10 11">
    <name type="scientific">Mycoplasmoides fastidiosum</name>
    <dbReference type="NCBI Taxonomy" id="92758"/>
    <lineage>
        <taxon>Bacteria</taxon>
        <taxon>Bacillati</taxon>
        <taxon>Mycoplasmatota</taxon>
        <taxon>Mycoplasmoidales</taxon>
        <taxon>Mycoplasmoidaceae</taxon>
        <taxon>Mycoplasmoides</taxon>
    </lineage>
</organism>
<dbReference type="InterPro" id="IPR013126">
    <property type="entry name" value="Hsp_70_fam"/>
</dbReference>
<dbReference type="InterPro" id="IPR018181">
    <property type="entry name" value="Heat_shock_70_CS"/>
</dbReference>
<dbReference type="Gene3D" id="3.30.420.40">
    <property type="match status" value="2"/>
</dbReference>
<dbReference type="Pfam" id="PF00012">
    <property type="entry name" value="HSP70"/>
    <property type="match status" value="1"/>
</dbReference>
<evidence type="ECO:0000256" key="1">
    <source>
        <dbReference type="ARBA" id="ARBA00007381"/>
    </source>
</evidence>
<evidence type="ECO:0000256" key="5">
    <source>
        <dbReference type="ARBA" id="ARBA00023016"/>
    </source>
</evidence>
<evidence type="ECO:0000256" key="8">
    <source>
        <dbReference type="RuleBase" id="RU003322"/>
    </source>
</evidence>
<keyword evidence="5 7" id="KW-0346">Stress response</keyword>
<gene>
    <name evidence="7" type="primary">dnaK</name>
    <name evidence="10" type="ORF">J2Z62_000042</name>
</gene>
<keyword evidence="4 7" id="KW-0067">ATP-binding</keyword>
<dbReference type="Proteomes" id="UP001240643">
    <property type="component" value="Unassembled WGS sequence"/>
</dbReference>
<dbReference type="PROSITE" id="PS00329">
    <property type="entry name" value="HSP70_2"/>
    <property type="match status" value="1"/>
</dbReference>
<dbReference type="InterPro" id="IPR043129">
    <property type="entry name" value="ATPase_NBD"/>
</dbReference>
<comment type="caution">
    <text evidence="10">The sequence shown here is derived from an EMBL/GenBank/DDBJ whole genome shotgun (WGS) entry which is preliminary data.</text>
</comment>
<proteinExistence type="evidence at transcript level"/>
<dbReference type="Gene3D" id="2.60.34.10">
    <property type="entry name" value="Substrate Binding Domain Of DNAk, Chain A, domain 1"/>
    <property type="match status" value="1"/>
</dbReference>
<dbReference type="EMBL" id="JAUSWO010000001">
    <property type="protein sequence ID" value="MDQ0513604.1"/>
    <property type="molecule type" value="Genomic_DNA"/>
</dbReference>
<evidence type="ECO:0000313" key="10">
    <source>
        <dbReference type="EMBL" id="MDQ0513604.1"/>
    </source>
</evidence>
<dbReference type="SUPFAM" id="SSF53067">
    <property type="entry name" value="Actin-like ATPase domain"/>
    <property type="match status" value="2"/>
</dbReference>
<dbReference type="InterPro" id="IPR029047">
    <property type="entry name" value="HSP70_peptide-bd_sf"/>
</dbReference>
<evidence type="ECO:0000256" key="3">
    <source>
        <dbReference type="ARBA" id="ARBA00022741"/>
    </source>
</evidence>
<dbReference type="NCBIfam" id="NF001413">
    <property type="entry name" value="PRK00290.1"/>
    <property type="match status" value="1"/>
</dbReference>